<protein>
    <recommendedName>
        <fullName evidence="9">Flagellum-specific ATP synthase FliI</fullName>
    </recommendedName>
</protein>
<gene>
    <name evidence="7" type="ORF">GYA55_12850</name>
</gene>
<evidence type="ECO:0008006" key="9">
    <source>
        <dbReference type="Google" id="ProtNLM"/>
    </source>
</evidence>
<reference evidence="7 8" key="1">
    <citation type="journal article" date="2020" name="Biotechnol. Biofuels">
        <title>New insights from the biogas microbiome by comprehensive genome-resolved metagenomics of nearly 1600 species originating from multiple anaerobic digesters.</title>
        <authorList>
            <person name="Campanaro S."/>
            <person name="Treu L."/>
            <person name="Rodriguez-R L.M."/>
            <person name="Kovalovszki A."/>
            <person name="Ziels R.M."/>
            <person name="Maus I."/>
            <person name="Zhu X."/>
            <person name="Kougias P.G."/>
            <person name="Basile A."/>
            <person name="Luo G."/>
            <person name="Schluter A."/>
            <person name="Konstantinidis K.T."/>
            <person name="Angelidaki I."/>
        </authorList>
    </citation>
    <scope>NUCLEOTIDE SEQUENCE [LARGE SCALE GENOMIC DNA]</scope>
    <source>
        <strain evidence="7">AS27yjCOA_65</strain>
    </source>
</reference>
<dbReference type="SUPFAM" id="SSF52540">
    <property type="entry name" value="P-loop containing nucleoside triphosphate hydrolases"/>
    <property type="match status" value="1"/>
</dbReference>
<evidence type="ECO:0000259" key="5">
    <source>
        <dbReference type="Pfam" id="PF00006"/>
    </source>
</evidence>
<keyword evidence="4" id="KW-1278">Translocase</keyword>
<evidence type="ECO:0000256" key="3">
    <source>
        <dbReference type="ARBA" id="ARBA00022840"/>
    </source>
</evidence>
<dbReference type="Proteomes" id="UP000524246">
    <property type="component" value="Unassembled WGS sequence"/>
</dbReference>
<feature type="domain" description="ATPase F1/V1/A1 complex alpha/beta subunit nucleotide-binding" evidence="5">
    <location>
        <begin position="144"/>
        <end position="271"/>
    </location>
</feature>
<evidence type="ECO:0000256" key="4">
    <source>
        <dbReference type="ARBA" id="ARBA00022967"/>
    </source>
</evidence>
<dbReference type="GO" id="GO:0046933">
    <property type="term" value="F:proton-transporting ATP synthase activity, rotational mechanism"/>
    <property type="evidence" value="ECO:0007669"/>
    <property type="project" value="TreeGrafter"/>
</dbReference>
<accession>A0A7X9FUJ0</accession>
<evidence type="ECO:0000259" key="6">
    <source>
        <dbReference type="Pfam" id="PF02874"/>
    </source>
</evidence>
<dbReference type="Gene3D" id="3.40.50.12240">
    <property type="match status" value="1"/>
</dbReference>
<organism evidence="7 8">
    <name type="scientific">SAR324 cluster bacterium</name>
    <dbReference type="NCBI Taxonomy" id="2024889"/>
    <lineage>
        <taxon>Bacteria</taxon>
        <taxon>Deltaproteobacteria</taxon>
        <taxon>SAR324 cluster</taxon>
    </lineage>
</organism>
<dbReference type="InterPro" id="IPR000194">
    <property type="entry name" value="ATPase_F1/V1/A1_a/bsu_nucl-bd"/>
</dbReference>
<evidence type="ECO:0000313" key="7">
    <source>
        <dbReference type="EMBL" id="NMC64044.1"/>
    </source>
</evidence>
<dbReference type="InterPro" id="IPR027417">
    <property type="entry name" value="P-loop_NTPase"/>
</dbReference>
<dbReference type="AlphaFoldDB" id="A0A7X9FUJ0"/>
<keyword evidence="3" id="KW-0067">ATP-binding</keyword>
<feature type="non-terminal residue" evidence="7">
    <location>
        <position position="271"/>
    </location>
</feature>
<dbReference type="Pfam" id="PF02874">
    <property type="entry name" value="ATP-synt_ab_N"/>
    <property type="match status" value="1"/>
</dbReference>
<keyword evidence="1" id="KW-0813">Transport</keyword>
<evidence type="ECO:0000313" key="8">
    <source>
        <dbReference type="Proteomes" id="UP000524246"/>
    </source>
</evidence>
<name>A0A7X9FUJ0_9DELT</name>
<comment type="caution">
    <text evidence="7">The sequence shown here is derived from an EMBL/GenBank/DDBJ whole genome shotgun (WGS) entry which is preliminary data.</text>
</comment>
<feature type="domain" description="ATPase F1/V1/A1 complex alpha/beta subunit N-terminal" evidence="6">
    <location>
        <begin position="25"/>
        <end position="84"/>
    </location>
</feature>
<dbReference type="InterPro" id="IPR004100">
    <property type="entry name" value="ATPase_F1/V1/A1_a/bsu_N"/>
</dbReference>
<dbReference type="EMBL" id="JAAZON010000590">
    <property type="protein sequence ID" value="NMC64044.1"/>
    <property type="molecule type" value="Genomic_DNA"/>
</dbReference>
<sequence>MSELFEKALAATKTSGRYELRGTVTDVRGLVIEGTGPFVPVGARVYIHSGKRQIPAQVVGFRKDKILVMPFADTQGVSSGTEITASASSSEVVVSERYLGRVINALGDPIDGGAPIIGGDLTPLFRDPPNPVTRSRIKQYFDLGVRAMNSFLTVGVGQRVGIMAGSGVGKSTLLGMIARHSKSDINVIGLVGERGREVREFIERDLGPEGLKRSVVVVATGNESSLLRIRAAFLATAFAEYFRDQGKKVVLMLDSVTRLAMAQREIGLAIG</sequence>
<dbReference type="Pfam" id="PF00006">
    <property type="entry name" value="ATP-synt_ab"/>
    <property type="match status" value="1"/>
</dbReference>
<evidence type="ECO:0000256" key="2">
    <source>
        <dbReference type="ARBA" id="ARBA00022741"/>
    </source>
</evidence>
<evidence type="ECO:0000256" key="1">
    <source>
        <dbReference type="ARBA" id="ARBA00022448"/>
    </source>
</evidence>
<dbReference type="GO" id="GO:0005524">
    <property type="term" value="F:ATP binding"/>
    <property type="evidence" value="ECO:0007669"/>
    <property type="project" value="UniProtKB-KW"/>
</dbReference>
<keyword evidence="2" id="KW-0547">Nucleotide-binding</keyword>
<proteinExistence type="predicted"/>
<dbReference type="PANTHER" id="PTHR15184">
    <property type="entry name" value="ATP SYNTHASE"/>
    <property type="match status" value="1"/>
</dbReference>
<dbReference type="PANTHER" id="PTHR15184:SF9">
    <property type="entry name" value="SPI-1 TYPE 3 SECRETION SYSTEM ATPASE"/>
    <property type="match status" value="1"/>
</dbReference>
<dbReference type="InterPro" id="IPR050053">
    <property type="entry name" value="ATPase_alpha/beta_chains"/>
</dbReference>